<dbReference type="Proteomes" id="UP000661435">
    <property type="component" value="Unassembled WGS sequence"/>
</dbReference>
<evidence type="ECO:0000313" key="2">
    <source>
        <dbReference type="Proteomes" id="UP000661435"/>
    </source>
</evidence>
<reference evidence="1" key="1">
    <citation type="submission" date="2020-08" db="EMBL/GenBank/DDBJ databases">
        <title>Genome public.</title>
        <authorList>
            <person name="Liu C."/>
            <person name="Sun Q."/>
        </authorList>
    </citation>
    <scope>NUCLEOTIDE SEQUENCE</scope>
    <source>
        <strain evidence="1">NSJ-51</strain>
    </source>
</reference>
<accession>A0A8J6M6J9</accession>
<protein>
    <submittedName>
        <fullName evidence="1">Uncharacterized protein</fullName>
    </submittedName>
</protein>
<proteinExistence type="predicted"/>
<gene>
    <name evidence="1" type="ORF">H8S57_15870</name>
</gene>
<keyword evidence="2" id="KW-1185">Reference proteome</keyword>
<name>A0A8J6M6J9_9FIRM</name>
<dbReference type="EMBL" id="JACOPP010000044">
    <property type="protein sequence ID" value="MBC5735182.1"/>
    <property type="molecule type" value="Genomic_DNA"/>
</dbReference>
<organism evidence="1 2">
    <name type="scientific">Lawsonibacter hominis</name>
    <dbReference type="NCBI Taxonomy" id="2763053"/>
    <lineage>
        <taxon>Bacteria</taxon>
        <taxon>Bacillati</taxon>
        <taxon>Bacillota</taxon>
        <taxon>Clostridia</taxon>
        <taxon>Eubacteriales</taxon>
        <taxon>Oscillospiraceae</taxon>
        <taxon>Lawsonibacter</taxon>
    </lineage>
</organism>
<dbReference type="RefSeq" id="WP_186908957.1">
    <property type="nucleotide sequence ID" value="NZ_JACOPP010000044.1"/>
</dbReference>
<evidence type="ECO:0000313" key="1">
    <source>
        <dbReference type="EMBL" id="MBC5735182.1"/>
    </source>
</evidence>
<dbReference type="AlphaFoldDB" id="A0A8J6M6J9"/>
<comment type="caution">
    <text evidence="1">The sequence shown here is derived from an EMBL/GenBank/DDBJ whole genome shotgun (WGS) entry which is preliminary data.</text>
</comment>
<sequence>MATNDSKVNNARVMAMFMAIRNSELKNVRTLQYDSKDMVKRITNYIVKQADDAASDSKEADVE</sequence>